<dbReference type="Gene3D" id="3.40.50.880">
    <property type="match status" value="1"/>
</dbReference>
<evidence type="ECO:0000313" key="4">
    <source>
        <dbReference type="EMBL" id="KUJ81432.1"/>
    </source>
</evidence>
<evidence type="ECO:0000256" key="1">
    <source>
        <dbReference type="ARBA" id="ARBA00023015"/>
    </source>
</evidence>
<comment type="caution">
    <text evidence="4">The sequence shown here is derived from an EMBL/GenBank/DDBJ whole genome shotgun (WGS) entry which is preliminary data.</text>
</comment>
<dbReference type="AlphaFoldDB" id="A0A0X3U0P7"/>
<keyword evidence="5" id="KW-1185">Reference proteome</keyword>
<dbReference type="PROSITE" id="PS01124">
    <property type="entry name" value="HTH_ARAC_FAMILY_2"/>
    <property type="match status" value="1"/>
</dbReference>
<protein>
    <submittedName>
        <fullName evidence="4">AraC family transcriptional regulator</fullName>
    </submittedName>
</protein>
<dbReference type="CDD" id="cd03136">
    <property type="entry name" value="GATase1_AraC_ArgR_like"/>
    <property type="match status" value="1"/>
</dbReference>
<name>A0A0X3U0P7_9RHOB</name>
<dbReference type="SUPFAM" id="SSF52317">
    <property type="entry name" value="Class I glutamine amidotransferase-like"/>
    <property type="match status" value="1"/>
</dbReference>
<dbReference type="GO" id="GO:0043565">
    <property type="term" value="F:sequence-specific DNA binding"/>
    <property type="evidence" value="ECO:0007669"/>
    <property type="project" value="InterPro"/>
</dbReference>
<dbReference type="PANTHER" id="PTHR43130">
    <property type="entry name" value="ARAC-FAMILY TRANSCRIPTIONAL REGULATOR"/>
    <property type="match status" value="1"/>
</dbReference>
<evidence type="ECO:0000313" key="5">
    <source>
        <dbReference type="Proteomes" id="UP000053690"/>
    </source>
</evidence>
<proteinExistence type="predicted"/>
<keyword evidence="1" id="KW-0805">Transcription regulation</keyword>
<gene>
    <name evidence="4" type="ORF">AVO44_05320</name>
</gene>
<dbReference type="InterPro" id="IPR018060">
    <property type="entry name" value="HTH_AraC"/>
</dbReference>
<dbReference type="GO" id="GO:0003700">
    <property type="term" value="F:DNA-binding transcription factor activity"/>
    <property type="evidence" value="ECO:0007669"/>
    <property type="project" value="InterPro"/>
</dbReference>
<dbReference type="SMART" id="SM00342">
    <property type="entry name" value="HTH_ARAC"/>
    <property type="match status" value="1"/>
</dbReference>
<evidence type="ECO:0000256" key="2">
    <source>
        <dbReference type="ARBA" id="ARBA00023163"/>
    </source>
</evidence>
<dbReference type="Pfam" id="PF12833">
    <property type="entry name" value="HTH_18"/>
    <property type="match status" value="1"/>
</dbReference>
<dbReference type="EMBL" id="LQBP01000002">
    <property type="protein sequence ID" value="KUJ81432.1"/>
    <property type="molecule type" value="Genomic_DNA"/>
</dbReference>
<dbReference type="InterPro" id="IPR009057">
    <property type="entry name" value="Homeodomain-like_sf"/>
</dbReference>
<dbReference type="Pfam" id="PF01965">
    <property type="entry name" value="DJ-1_PfpI"/>
    <property type="match status" value="1"/>
</dbReference>
<dbReference type="STRING" id="1685378.AVO44_05320"/>
<accession>A0A0X3U0P7</accession>
<feature type="domain" description="HTH araC/xylS-type" evidence="3">
    <location>
        <begin position="206"/>
        <end position="304"/>
    </location>
</feature>
<dbReference type="RefSeq" id="WP_068334053.1">
    <property type="nucleotide sequence ID" value="NZ_LQBP01000002.1"/>
</dbReference>
<dbReference type="Gene3D" id="1.10.10.60">
    <property type="entry name" value="Homeodomain-like"/>
    <property type="match status" value="1"/>
</dbReference>
<keyword evidence="2" id="KW-0804">Transcription</keyword>
<reference evidence="5" key="1">
    <citation type="submission" date="2015-12" db="EMBL/GenBank/DDBJ databases">
        <authorList>
            <person name="Zhang G."/>
            <person name="Stingl U."/>
        </authorList>
    </citation>
    <scope>NUCLEOTIDE SEQUENCE [LARGE SCALE GENOMIC DNA]</scope>
    <source>
        <strain evidence="5">ZGT108</strain>
    </source>
</reference>
<dbReference type="Proteomes" id="UP000053690">
    <property type="component" value="Unassembled WGS sequence"/>
</dbReference>
<organism evidence="4 5">
    <name type="scientific">Ruegeria profundi</name>
    <dbReference type="NCBI Taxonomy" id="1685378"/>
    <lineage>
        <taxon>Bacteria</taxon>
        <taxon>Pseudomonadati</taxon>
        <taxon>Pseudomonadota</taxon>
        <taxon>Alphaproteobacteria</taxon>
        <taxon>Rhodobacterales</taxon>
        <taxon>Roseobacteraceae</taxon>
        <taxon>Ruegeria</taxon>
    </lineage>
</organism>
<dbReference type="InterPro" id="IPR052158">
    <property type="entry name" value="INH-QAR"/>
</dbReference>
<dbReference type="SUPFAM" id="SSF46689">
    <property type="entry name" value="Homeodomain-like"/>
    <property type="match status" value="1"/>
</dbReference>
<evidence type="ECO:0000259" key="3">
    <source>
        <dbReference type="PROSITE" id="PS01124"/>
    </source>
</evidence>
<dbReference type="InterPro" id="IPR029062">
    <property type="entry name" value="Class_I_gatase-like"/>
</dbReference>
<dbReference type="OrthoDB" id="9793400at2"/>
<sequence>MNCRYNILLFDGFSNHCLANLVEPLRAANTLSRQRLYSWHYCSLDGGPVQSSSGLEVSPHGTLRDQSGDVLVVMPSYGYLALDTRETVRALLAAARRHTQLAGLDTGSWLLARAGLLDDHRATIHWDELMRFEEAFPSVDAVQERFVIDDNRLTCTGAMAAFDLALALIRRDHGPLLPMEVAHLLMSRNAADRYVLPLKSEDTLVNRALAVMQNNLETPLSIASLARKIGCSQKRIEMRVRAELRTTPQALYRRLRLNLARKLTEETEQSIAEIAGRCGYENASAMTRAFKAEFGRTPTTFRKGLPNAM</sequence>
<dbReference type="InterPro" id="IPR002818">
    <property type="entry name" value="DJ-1/PfpI"/>
</dbReference>
<dbReference type="PANTHER" id="PTHR43130:SF3">
    <property type="entry name" value="HTH-TYPE TRANSCRIPTIONAL REGULATOR RV1931C"/>
    <property type="match status" value="1"/>
</dbReference>